<dbReference type="InterPro" id="IPR004090">
    <property type="entry name" value="Chemotax_Me-accpt_rcpt"/>
</dbReference>
<dbReference type="EMBL" id="FOTW01000012">
    <property type="protein sequence ID" value="SFM09654.1"/>
    <property type="molecule type" value="Genomic_DNA"/>
</dbReference>
<dbReference type="GO" id="GO:0004888">
    <property type="term" value="F:transmembrane signaling receptor activity"/>
    <property type="evidence" value="ECO:0007669"/>
    <property type="project" value="InterPro"/>
</dbReference>
<comment type="similarity">
    <text evidence="3">Belongs to the methyl-accepting chemotaxis (MCP) protein family.</text>
</comment>
<protein>
    <submittedName>
        <fullName evidence="6">Methyl-accepting chemotaxis protein</fullName>
    </submittedName>
</protein>
<reference evidence="6 7" key="1">
    <citation type="submission" date="2016-10" db="EMBL/GenBank/DDBJ databases">
        <authorList>
            <person name="de Groot N.N."/>
        </authorList>
    </citation>
    <scope>NUCLEOTIDE SEQUENCE [LARGE SCALE GENOMIC DNA]</scope>
    <source>
        <strain evidence="6 7">ATCC 43154</strain>
    </source>
</reference>
<feature type="domain" description="Methyl-accepting transducer" evidence="5">
    <location>
        <begin position="273"/>
        <end position="502"/>
    </location>
</feature>
<comment type="subcellular location">
    <subcellularLocation>
        <location evidence="1">Membrane</location>
    </subcellularLocation>
</comment>
<proteinExistence type="inferred from homology"/>
<keyword evidence="4" id="KW-0807">Transducer</keyword>
<dbReference type="PRINTS" id="PR00260">
    <property type="entry name" value="CHEMTRNSDUCR"/>
</dbReference>
<organism evidence="6 7">
    <name type="scientific">Rugamonas rubra</name>
    <dbReference type="NCBI Taxonomy" id="758825"/>
    <lineage>
        <taxon>Bacteria</taxon>
        <taxon>Pseudomonadati</taxon>
        <taxon>Pseudomonadota</taxon>
        <taxon>Betaproteobacteria</taxon>
        <taxon>Burkholderiales</taxon>
        <taxon>Oxalobacteraceae</taxon>
        <taxon>Telluria group</taxon>
        <taxon>Rugamonas</taxon>
    </lineage>
</organism>
<dbReference type="InterPro" id="IPR051310">
    <property type="entry name" value="MCP_chemotaxis"/>
</dbReference>
<dbReference type="GO" id="GO:0005886">
    <property type="term" value="C:plasma membrane"/>
    <property type="evidence" value="ECO:0007669"/>
    <property type="project" value="TreeGrafter"/>
</dbReference>
<evidence type="ECO:0000256" key="4">
    <source>
        <dbReference type="PROSITE-ProRule" id="PRU00284"/>
    </source>
</evidence>
<name>A0A1I4N238_9BURK</name>
<dbReference type="SMART" id="SM00283">
    <property type="entry name" value="MA"/>
    <property type="match status" value="1"/>
</dbReference>
<dbReference type="CDD" id="cd11386">
    <property type="entry name" value="MCP_signal"/>
    <property type="match status" value="1"/>
</dbReference>
<gene>
    <name evidence="6" type="ORF">SAMN02982985_02725</name>
</gene>
<dbReference type="RefSeq" id="WP_093388238.1">
    <property type="nucleotide sequence ID" value="NZ_FOTW01000012.1"/>
</dbReference>
<dbReference type="PANTHER" id="PTHR43531:SF14">
    <property type="entry name" value="METHYL-ACCEPTING CHEMOTAXIS PROTEIN I-RELATED"/>
    <property type="match status" value="1"/>
</dbReference>
<evidence type="ECO:0000256" key="3">
    <source>
        <dbReference type="ARBA" id="ARBA00029447"/>
    </source>
</evidence>
<dbReference type="CDD" id="cd19411">
    <property type="entry name" value="MCP2201-like_sensor"/>
    <property type="match status" value="1"/>
</dbReference>
<dbReference type="Pfam" id="PF12729">
    <property type="entry name" value="4HB_MCP_1"/>
    <property type="match status" value="1"/>
</dbReference>
<dbReference type="AlphaFoldDB" id="A0A1I4N238"/>
<evidence type="ECO:0000313" key="6">
    <source>
        <dbReference type="EMBL" id="SFM09654.1"/>
    </source>
</evidence>
<evidence type="ECO:0000259" key="5">
    <source>
        <dbReference type="PROSITE" id="PS50111"/>
    </source>
</evidence>
<dbReference type="OrthoDB" id="9763018at2"/>
<dbReference type="PANTHER" id="PTHR43531">
    <property type="entry name" value="PROTEIN ICFG"/>
    <property type="match status" value="1"/>
</dbReference>
<dbReference type="SUPFAM" id="SSF58104">
    <property type="entry name" value="Methyl-accepting chemotaxis protein (MCP) signaling domain"/>
    <property type="match status" value="1"/>
</dbReference>
<dbReference type="FunFam" id="1.10.287.950:FF:000001">
    <property type="entry name" value="Methyl-accepting chemotaxis sensory transducer"/>
    <property type="match status" value="1"/>
</dbReference>
<keyword evidence="7" id="KW-1185">Reference proteome</keyword>
<dbReference type="InterPro" id="IPR004089">
    <property type="entry name" value="MCPsignal_dom"/>
</dbReference>
<dbReference type="STRING" id="758825.SAMN02982985_02725"/>
<accession>A0A1I4N238</accession>
<dbReference type="GO" id="GO:0006935">
    <property type="term" value="P:chemotaxis"/>
    <property type="evidence" value="ECO:0007669"/>
    <property type="project" value="InterPro"/>
</dbReference>
<sequence length="552" mass="57291">MKSLVKLKLATKLGLAFAAVLALTLAVGVFAIVKLAQVNASAAALSQRWMPSMRVVQDMKSQVARVRTREFQYIISSDPAEMDKYDKVIAADLVDLGKMQADYVKLIASPEEQALYDGFLAQWQRYMAEDGKIRAAVRAGDDAAAKALIRGESNKLIVALRGQIDKLVKLYGDGGSAAAAEGASLYASARQWIVGLLAGSAALGALGAGLITRWLVRRLGGEPDYAVEIAGRIAAGDLGVEVRTRPGDRDSLLFAMRSMRDSLADIVGQVRAATDTIATGSDQIASGNLDLSARTEQQASSLEQTAASMEELTSTVKQNSDGARQANQMALSASAVAQQGGMVVSQVVDTMGAINASARKIGDIIGVIDGIAFQTNILALNAAVEAARAGEQGRGFAVVATEVRSLAHRSAAAAKEIKTLIGDSVEQVEAGSRLVEQAGATMQQVVVSVRRVTDIMGEITAAGQEQSAGIEQVNRAIAEMDAVTQQNAALVEEATAASQSMQEQAGALAELVSVFQLAGGGRGGAALSLVAGAPAKASGGALVLRRAAGKRA</sequence>
<keyword evidence="2" id="KW-0488">Methylation</keyword>
<evidence type="ECO:0000256" key="1">
    <source>
        <dbReference type="ARBA" id="ARBA00004370"/>
    </source>
</evidence>
<dbReference type="GO" id="GO:0007165">
    <property type="term" value="P:signal transduction"/>
    <property type="evidence" value="ECO:0007669"/>
    <property type="project" value="UniProtKB-KW"/>
</dbReference>
<dbReference type="InterPro" id="IPR047347">
    <property type="entry name" value="YvaQ-like_sensor"/>
</dbReference>
<dbReference type="PROSITE" id="PS50111">
    <property type="entry name" value="CHEMOTAXIS_TRANSDUC_2"/>
    <property type="match status" value="1"/>
</dbReference>
<evidence type="ECO:0000313" key="7">
    <source>
        <dbReference type="Proteomes" id="UP000199470"/>
    </source>
</evidence>
<dbReference type="Gene3D" id="1.10.287.950">
    <property type="entry name" value="Methyl-accepting chemotaxis protein"/>
    <property type="match status" value="1"/>
</dbReference>
<dbReference type="Proteomes" id="UP000199470">
    <property type="component" value="Unassembled WGS sequence"/>
</dbReference>
<evidence type="ECO:0000256" key="2">
    <source>
        <dbReference type="ARBA" id="ARBA00022481"/>
    </source>
</evidence>
<dbReference type="Pfam" id="PF00015">
    <property type="entry name" value="MCPsignal"/>
    <property type="match status" value="1"/>
</dbReference>
<dbReference type="InterPro" id="IPR024478">
    <property type="entry name" value="HlyB_4HB_MCP"/>
</dbReference>